<evidence type="ECO:0000313" key="4">
    <source>
        <dbReference type="EMBL" id="VVE25601.1"/>
    </source>
</evidence>
<name>A0A5E4WM70_9BURK</name>
<protein>
    <submittedName>
        <fullName evidence="4">MerR family transcriptional regulator</fullName>
    </submittedName>
</protein>
<evidence type="ECO:0000259" key="3">
    <source>
        <dbReference type="PROSITE" id="PS50937"/>
    </source>
</evidence>
<keyword evidence="5" id="KW-1185">Reference proteome</keyword>
<dbReference type="InterPro" id="IPR000551">
    <property type="entry name" value="MerR-type_HTH_dom"/>
</dbReference>
<dbReference type="GO" id="GO:0003700">
    <property type="term" value="F:DNA-binding transcription factor activity"/>
    <property type="evidence" value="ECO:0007669"/>
    <property type="project" value="InterPro"/>
</dbReference>
<evidence type="ECO:0000313" key="5">
    <source>
        <dbReference type="Proteomes" id="UP000414233"/>
    </source>
</evidence>
<dbReference type="SUPFAM" id="SSF46955">
    <property type="entry name" value="Putative DNA-binding domain"/>
    <property type="match status" value="1"/>
</dbReference>
<dbReference type="PROSITE" id="PS50937">
    <property type="entry name" value="HTH_MERR_2"/>
    <property type="match status" value="1"/>
</dbReference>
<dbReference type="RefSeq" id="WP_150698118.1">
    <property type="nucleotide sequence ID" value="NZ_CABPRZ010000013.1"/>
</dbReference>
<reference evidence="4 5" key="1">
    <citation type="submission" date="2019-08" db="EMBL/GenBank/DDBJ databases">
        <authorList>
            <person name="Peeters C."/>
        </authorList>
    </citation>
    <scope>NUCLEOTIDE SEQUENCE [LARGE SCALE GENOMIC DNA]</scope>
    <source>
        <strain evidence="4 5">LMG 30175</strain>
    </source>
</reference>
<proteinExistence type="predicted"/>
<accession>A0A5E4WM70</accession>
<keyword evidence="2" id="KW-0175">Coiled coil</keyword>
<dbReference type="PANTHER" id="PTHR30204:SF90">
    <property type="entry name" value="HTH-TYPE TRANSCRIPTIONAL ACTIVATOR MTA"/>
    <property type="match status" value="1"/>
</dbReference>
<dbReference type="AlphaFoldDB" id="A0A5E4WM70"/>
<dbReference type="InterPro" id="IPR047057">
    <property type="entry name" value="MerR_fam"/>
</dbReference>
<feature type="domain" description="HTH merR-type" evidence="3">
    <location>
        <begin position="9"/>
        <end position="77"/>
    </location>
</feature>
<dbReference type="Pfam" id="PF13411">
    <property type="entry name" value="MerR_1"/>
    <property type="match status" value="1"/>
</dbReference>
<dbReference type="SMART" id="SM00422">
    <property type="entry name" value="HTH_MERR"/>
    <property type="match status" value="1"/>
</dbReference>
<dbReference type="Gene3D" id="1.10.1660.10">
    <property type="match status" value="1"/>
</dbReference>
<dbReference type="GO" id="GO:0003677">
    <property type="term" value="F:DNA binding"/>
    <property type="evidence" value="ECO:0007669"/>
    <property type="project" value="UniProtKB-KW"/>
</dbReference>
<dbReference type="OrthoDB" id="5345718at2"/>
<feature type="coiled-coil region" evidence="2">
    <location>
        <begin position="105"/>
        <end position="139"/>
    </location>
</feature>
<keyword evidence="1" id="KW-0238">DNA-binding</keyword>
<dbReference type="PRINTS" id="PR00040">
    <property type="entry name" value="HTHMERR"/>
</dbReference>
<gene>
    <name evidence="4" type="ORF">PTE30175_03291</name>
</gene>
<sequence>MRTESDPNLLTVSQAAQALGVTARTLKYYEELGLVVPGRSEGRYRMYAAADIDTFRRILRMRSLGFSITAITEMLKRPMVVVEPGKNRLAASDLTAVHSALASQLETLRARTAQVRKELREAEKLEAQLTRDLQYVEQRLRGVPADDLLAERARQTAPKSRSAR</sequence>
<dbReference type="InterPro" id="IPR009061">
    <property type="entry name" value="DNA-bd_dom_put_sf"/>
</dbReference>
<dbReference type="PANTHER" id="PTHR30204">
    <property type="entry name" value="REDOX-CYCLING DRUG-SENSING TRANSCRIPTIONAL ACTIVATOR SOXR"/>
    <property type="match status" value="1"/>
</dbReference>
<organism evidence="4 5">
    <name type="scientific">Pandoraea terrae</name>
    <dbReference type="NCBI Taxonomy" id="1537710"/>
    <lineage>
        <taxon>Bacteria</taxon>
        <taxon>Pseudomonadati</taxon>
        <taxon>Pseudomonadota</taxon>
        <taxon>Betaproteobacteria</taxon>
        <taxon>Burkholderiales</taxon>
        <taxon>Burkholderiaceae</taxon>
        <taxon>Pandoraea</taxon>
    </lineage>
</organism>
<dbReference type="EMBL" id="CABPRZ010000013">
    <property type="protein sequence ID" value="VVE25601.1"/>
    <property type="molecule type" value="Genomic_DNA"/>
</dbReference>
<evidence type="ECO:0000256" key="2">
    <source>
        <dbReference type="SAM" id="Coils"/>
    </source>
</evidence>
<evidence type="ECO:0000256" key="1">
    <source>
        <dbReference type="ARBA" id="ARBA00023125"/>
    </source>
</evidence>
<dbReference type="Proteomes" id="UP000414233">
    <property type="component" value="Unassembled WGS sequence"/>
</dbReference>